<dbReference type="SUPFAM" id="SSF46955">
    <property type="entry name" value="Putative DNA-binding domain"/>
    <property type="match status" value="1"/>
</dbReference>
<organism evidence="1 2">
    <name type="scientific">Clavibacter californiensis</name>
    <dbReference type="NCBI Taxonomy" id="1401995"/>
    <lineage>
        <taxon>Bacteria</taxon>
        <taxon>Bacillati</taxon>
        <taxon>Actinomycetota</taxon>
        <taxon>Actinomycetes</taxon>
        <taxon>Micrococcales</taxon>
        <taxon>Microbacteriaceae</taxon>
        <taxon>Clavibacter</taxon>
    </lineage>
</organism>
<gene>
    <name evidence="1" type="ORF">DZF98_01230</name>
</gene>
<dbReference type="InterPro" id="IPR009061">
    <property type="entry name" value="DNA-bd_dom_put_sf"/>
</dbReference>
<name>A0ABX9N9X7_9MICO</name>
<reference evidence="1 2" key="1">
    <citation type="submission" date="2018-08" db="EMBL/GenBank/DDBJ databases">
        <title>Genome Sequence of Clavibacter michiganensis Subspecies type strains, and the Atypical Peach-Colored Strains Isolated from Tomato.</title>
        <authorList>
            <person name="Osdaghi E."/>
            <person name="Portier P."/>
            <person name="Briand M."/>
            <person name="Jacques M.-A."/>
        </authorList>
    </citation>
    <scope>NUCLEOTIDE SEQUENCE [LARGE SCALE GENOMIC DNA]</scope>
    <source>
        <strain evidence="1 2">CFBP 8216</strain>
    </source>
</reference>
<proteinExistence type="predicted"/>
<accession>A0ABX9N9X7</accession>
<evidence type="ECO:0000313" key="2">
    <source>
        <dbReference type="Proteomes" id="UP000265355"/>
    </source>
</evidence>
<dbReference type="EMBL" id="QWEE01000006">
    <property type="protein sequence ID" value="RII94569.1"/>
    <property type="molecule type" value="Genomic_DNA"/>
</dbReference>
<dbReference type="GO" id="GO:0003677">
    <property type="term" value="F:DNA binding"/>
    <property type="evidence" value="ECO:0007669"/>
    <property type="project" value="UniProtKB-KW"/>
</dbReference>
<dbReference type="RefSeq" id="WP_119372224.1">
    <property type="nucleotide sequence ID" value="NZ_CP040792.1"/>
</dbReference>
<comment type="caution">
    <text evidence="1">The sequence shown here is derived from an EMBL/GenBank/DDBJ whole genome shotgun (WGS) entry which is preliminary data.</text>
</comment>
<dbReference type="Proteomes" id="UP000265355">
    <property type="component" value="Unassembled WGS sequence"/>
</dbReference>
<keyword evidence="2" id="KW-1185">Reference proteome</keyword>
<protein>
    <submittedName>
        <fullName evidence="1">DNA-binding protein</fullName>
    </submittedName>
</protein>
<evidence type="ECO:0000313" key="1">
    <source>
        <dbReference type="EMBL" id="RII94569.1"/>
    </source>
</evidence>
<sequence>MEKAELLSMKKAAQRVHRTERTIQRWINEDGMRFIWKGGRKMIRLEDLLLHYRANLKANPARQKLHPLESNPMRGVVAGR</sequence>
<keyword evidence="1" id="KW-0238">DNA-binding</keyword>